<reference evidence="6 7" key="1">
    <citation type="journal article" date="2016" name="Sci. Rep.">
        <title>Complete genome sequence and transcriptomic analysis of a novel marine strain Bacillus weihaiensis reveals the mechanism of brown algae degradation.</title>
        <authorList>
            <person name="Zhu Y."/>
            <person name="Chen P."/>
            <person name="Bao Y."/>
            <person name="Men Y."/>
            <person name="Zeng Y."/>
            <person name="Yang J."/>
            <person name="Sun J."/>
            <person name="Sun Y."/>
        </authorList>
    </citation>
    <scope>NUCLEOTIDE SEQUENCE [LARGE SCALE GENOMIC DNA]</scope>
    <source>
        <strain evidence="6 7">Alg07</strain>
    </source>
</reference>
<dbReference type="PANTHER" id="PTHR30632:SF0">
    <property type="entry name" value="SULFATE-BINDING PROTEIN"/>
    <property type="match status" value="1"/>
</dbReference>
<evidence type="ECO:0000256" key="3">
    <source>
        <dbReference type="ARBA" id="ARBA00022723"/>
    </source>
</evidence>
<evidence type="ECO:0000256" key="2">
    <source>
        <dbReference type="ARBA" id="ARBA00022505"/>
    </source>
</evidence>
<dbReference type="STRING" id="1547283.A9C19_12270"/>
<evidence type="ECO:0000256" key="1">
    <source>
        <dbReference type="ARBA" id="ARBA00009175"/>
    </source>
</evidence>
<dbReference type="RefSeq" id="WP_072580255.1">
    <property type="nucleotide sequence ID" value="NZ_CP016020.1"/>
</dbReference>
<dbReference type="AlphaFoldDB" id="A0A1L3MSZ7"/>
<keyword evidence="2 5" id="KW-0500">Molybdenum</keyword>
<dbReference type="Proteomes" id="UP000181936">
    <property type="component" value="Chromosome"/>
</dbReference>
<keyword evidence="3 5" id="KW-0479">Metal-binding</keyword>
<dbReference type="InterPro" id="IPR050682">
    <property type="entry name" value="ModA/WtpA"/>
</dbReference>
<feature type="binding site" evidence="5">
    <location>
        <position position="36"/>
    </location>
    <ligand>
        <name>molybdate</name>
        <dbReference type="ChEBI" id="CHEBI:36264"/>
    </ligand>
</feature>
<keyword evidence="7" id="KW-1185">Reference proteome</keyword>
<dbReference type="Gene3D" id="3.40.190.10">
    <property type="entry name" value="Periplasmic binding protein-like II"/>
    <property type="match status" value="2"/>
</dbReference>
<evidence type="ECO:0000256" key="5">
    <source>
        <dbReference type="PIRSR" id="PIRSR004846-1"/>
    </source>
</evidence>
<feature type="binding site" evidence="5">
    <location>
        <position position="63"/>
    </location>
    <ligand>
        <name>molybdate</name>
        <dbReference type="ChEBI" id="CHEBI:36264"/>
    </ligand>
</feature>
<dbReference type="FunFam" id="3.40.190.10:FF:000035">
    <property type="entry name" value="Molybdate ABC transporter substrate-binding protein"/>
    <property type="match status" value="1"/>
</dbReference>
<dbReference type="NCBIfam" id="TIGR01256">
    <property type="entry name" value="modA"/>
    <property type="match status" value="1"/>
</dbReference>
<dbReference type="GO" id="GO:1901359">
    <property type="term" value="F:tungstate binding"/>
    <property type="evidence" value="ECO:0007669"/>
    <property type="project" value="UniProtKB-ARBA"/>
</dbReference>
<dbReference type="SUPFAM" id="SSF53850">
    <property type="entry name" value="Periplasmic binding protein-like II"/>
    <property type="match status" value="1"/>
</dbReference>
<feature type="binding site" evidence="5">
    <location>
        <position position="186"/>
    </location>
    <ligand>
        <name>molybdate</name>
        <dbReference type="ChEBI" id="CHEBI:36264"/>
    </ligand>
</feature>
<dbReference type="GO" id="GO:0046872">
    <property type="term" value="F:metal ion binding"/>
    <property type="evidence" value="ECO:0007669"/>
    <property type="project" value="UniProtKB-KW"/>
</dbReference>
<dbReference type="InterPro" id="IPR005950">
    <property type="entry name" value="ModA"/>
</dbReference>
<feature type="binding site" evidence="5">
    <location>
        <position position="141"/>
    </location>
    <ligand>
        <name>molybdate</name>
        <dbReference type="ChEBI" id="CHEBI:36264"/>
    </ligand>
</feature>
<comment type="similarity">
    <text evidence="1">Belongs to the bacterial solute-binding protein ModA family.</text>
</comment>
<organism evidence="6 7">
    <name type="scientific">Bacillus weihaiensis</name>
    <dbReference type="NCBI Taxonomy" id="1547283"/>
    <lineage>
        <taxon>Bacteria</taxon>
        <taxon>Bacillati</taxon>
        <taxon>Bacillota</taxon>
        <taxon>Bacilli</taxon>
        <taxon>Bacillales</taxon>
        <taxon>Bacillaceae</taxon>
        <taxon>Bacillus</taxon>
    </lineage>
</organism>
<proteinExistence type="inferred from homology"/>
<evidence type="ECO:0000256" key="4">
    <source>
        <dbReference type="ARBA" id="ARBA00022729"/>
    </source>
</evidence>
<protein>
    <submittedName>
        <fullName evidence="6">Molybdate ABC transporter substrate-binding protein</fullName>
    </submittedName>
</protein>
<dbReference type="KEGG" id="bwh:A9C19_12270"/>
<keyword evidence="4" id="KW-0732">Signal</keyword>
<feature type="binding site" evidence="5">
    <location>
        <position position="168"/>
    </location>
    <ligand>
        <name>molybdate</name>
        <dbReference type="ChEBI" id="CHEBI:36264"/>
    </ligand>
</feature>
<dbReference type="PIRSF" id="PIRSF004846">
    <property type="entry name" value="ModA"/>
    <property type="match status" value="1"/>
</dbReference>
<dbReference type="PROSITE" id="PS51257">
    <property type="entry name" value="PROKAR_LIPOPROTEIN"/>
    <property type="match status" value="1"/>
</dbReference>
<dbReference type="GO" id="GO:0030973">
    <property type="term" value="F:molybdate ion binding"/>
    <property type="evidence" value="ECO:0007669"/>
    <property type="project" value="UniProtKB-ARBA"/>
</dbReference>
<dbReference type="CDD" id="cd00993">
    <property type="entry name" value="PBP2_ModA_like"/>
    <property type="match status" value="1"/>
</dbReference>
<accession>A0A1L3MSZ7</accession>
<name>A0A1L3MSZ7_9BACI</name>
<gene>
    <name evidence="6" type="ORF">A9C19_12270</name>
</gene>
<dbReference type="OrthoDB" id="9785015at2"/>
<sequence>MKKLFQFGVCVSVFFLLVGCSLKDKRMEVTISAAASLKDALQDVELLFENETGINVNVNLASSGTLSKQIEQGAPVDVFFSADHEKMDELVKKGLIEQDSVVNLLENRLVIVVSPTLTIQSIKEVWDLERISIGTPETVPAGYYAKEVLISLNKWDELRNELFYAKDVRQVLSYVETNNVKAGIVYKTDSLVSDKVKVLDELDPSLYSEIIYPVAIVKNSQTNKEAVEFFQFLQSEEALEVFKKYGFRDYREIE</sequence>
<dbReference type="GO" id="GO:0015689">
    <property type="term" value="P:molybdate ion transport"/>
    <property type="evidence" value="ECO:0007669"/>
    <property type="project" value="InterPro"/>
</dbReference>
<dbReference type="Pfam" id="PF13531">
    <property type="entry name" value="SBP_bac_11"/>
    <property type="match status" value="1"/>
</dbReference>
<dbReference type="PANTHER" id="PTHR30632">
    <property type="entry name" value="MOLYBDATE-BINDING PERIPLASMIC PROTEIN"/>
    <property type="match status" value="1"/>
</dbReference>
<evidence type="ECO:0000313" key="7">
    <source>
        <dbReference type="Proteomes" id="UP000181936"/>
    </source>
</evidence>
<evidence type="ECO:0000313" key="6">
    <source>
        <dbReference type="EMBL" id="APH05465.1"/>
    </source>
</evidence>
<dbReference type="EMBL" id="CP016020">
    <property type="protein sequence ID" value="APH05465.1"/>
    <property type="molecule type" value="Genomic_DNA"/>
</dbReference>